<sequence>MHNGDGIAVGWLGHPIFRERRSQSWKRTKFYLPRILECTNDEVDPQDRWNLRLSIKSSSNSGKGEYQ</sequence>
<organism evidence="1 2">
    <name type="scientific">Ricinus communis</name>
    <name type="common">Castor bean</name>
    <dbReference type="NCBI Taxonomy" id="3988"/>
    <lineage>
        <taxon>Eukaryota</taxon>
        <taxon>Viridiplantae</taxon>
        <taxon>Streptophyta</taxon>
        <taxon>Embryophyta</taxon>
        <taxon>Tracheophyta</taxon>
        <taxon>Spermatophyta</taxon>
        <taxon>Magnoliopsida</taxon>
        <taxon>eudicotyledons</taxon>
        <taxon>Gunneridae</taxon>
        <taxon>Pentapetalae</taxon>
        <taxon>rosids</taxon>
        <taxon>fabids</taxon>
        <taxon>Malpighiales</taxon>
        <taxon>Euphorbiaceae</taxon>
        <taxon>Acalyphoideae</taxon>
        <taxon>Acalypheae</taxon>
        <taxon>Ricinus</taxon>
    </lineage>
</organism>
<accession>B9S1C4</accession>
<evidence type="ECO:0000313" key="2">
    <source>
        <dbReference type="Proteomes" id="UP000008311"/>
    </source>
</evidence>
<reference evidence="2" key="1">
    <citation type="journal article" date="2010" name="Nat. Biotechnol.">
        <title>Draft genome sequence of the oilseed species Ricinus communis.</title>
        <authorList>
            <person name="Chan A.P."/>
            <person name="Crabtree J."/>
            <person name="Zhao Q."/>
            <person name="Lorenzi H."/>
            <person name="Orvis J."/>
            <person name="Puiu D."/>
            <person name="Melake-Berhan A."/>
            <person name="Jones K.M."/>
            <person name="Redman J."/>
            <person name="Chen G."/>
            <person name="Cahoon E.B."/>
            <person name="Gedil M."/>
            <person name="Stanke M."/>
            <person name="Haas B.J."/>
            <person name="Wortman J.R."/>
            <person name="Fraser-Liggett C.M."/>
            <person name="Ravel J."/>
            <person name="Rabinowicz P.D."/>
        </authorList>
    </citation>
    <scope>NUCLEOTIDE SEQUENCE [LARGE SCALE GENOMIC DNA]</scope>
    <source>
        <strain evidence="2">cv. Hale</strain>
    </source>
</reference>
<protein>
    <submittedName>
        <fullName evidence="1">Uncharacterized protein</fullName>
    </submittedName>
</protein>
<evidence type="ECO:0000313" key="1">
    <source>
        <dbReference type="EMBL" id="EEF42589.1"/>
    </source>
</evidence>
<dbReference type="Proteomes" id="UP000008311">
    <property type="component" value="Unassembled WGS sequence"/>
</dbReference>
<dbReference type="InParanoid" id="B9S1C4"/>
<dbReference type="EMBL" id="EQ973843">
    <property type="protein sequence ID" value="EEF42589.1"/>
    <property type="molecule type" value="Genomic_DNA"/>
</dbReference>
<keyword evidence="2" id="KW-1185">Reference proteome</keyword>
<gene>
    <name evidence="1" type="ORF">RCOM_1655800</name>
</gene>
<proteinExistence type="predicted"/>
<name>B9S1C4_RICCO</name>
<dbReference type="AlphaFoldDB" id="B9S1C4"/>